<evidence type="ECO:0000313" key="3">
    <source>
        <dbReference type="EMBL" id="ESQ36211.1"/>
    </source>
</evidence>
<name>V4MVK3_EUTSA</name>
<reference evidence="3 4" key="1">
    <citation type="journal article" date="2013" name="Front. Plant Sci.">
        <title>The Reference Genome of the Halophytic Plant Eutrema salsugineum.</title>
        <authorList>
            <person name="Yang R."/>
            <person name="Jarvis D.E."/>
            <person name="Chen H."/>
            <person name="Beilstein M.A."/>
            <person name="Grimwood J."/>
            <person name="Jenkins J."/>
            <person name="Shu S."/>
            <person name="Prochnik S."/>
            <person name="Xin M."/>
            <person name="Ma C."/>
            <person name="Schmutz J."/>
            <person name="Wing R.A."/>
            <person name="Mitchell-Olds T."/>
            <person name="Schumaker K.S."/>
            <person name="Wang X."/>
        </authorList>
    </citation>
    <scope>NUCLEOTIDE SEQUENCE [LARGE SCALE GENOMIC DNA]</scope>
</reference>
<dbReference type="KEGG" id="eus:EUTSA_v10009433mg"/>
<dbReference type="InterPro" id="IPR036514">
    <property type="entry name" value="SGNH_hydro_sf"/>
</dbReference>
<dbReference type="AlphaFoldDB" id="V4MVK3"/>
<dbReference type="eggNOG" id="ENOG502QSNM">
    <property type="taxonomic scope" value="Eukaryota"/>
</dbReference>
<dbReference type="Gene3D" id="3.40.50.1110">
    <property type="entry name" value="SGNH hydrolase"/>
    <property type="match status" value="1"/>
</dbReference>
<dbReference type="Gramene" id="ESQ36211">
    <property type="protein sequence ID" value="ESQ36211"/>
    <property type="gene ID" value="EUTSA_v10009433mg"/>
</dbReference>
<dbReference type="GO" id="GO:0016788">
    <property type="term" value="F:hydrolase activity, acting on ester bonds"/>
    <property type="evidence" value="ECO:0007669"/>
    <property type="project" value="InterPro"/>
</dbReference>
<sequence>MTTSKTRAVVLFIITLVASCNAADTAKSQPLAPAILIFGDSTADTGNNNYHPNANFKANRIPYGVDLQGKAASGRFSNGKLYCEIIASRLHIKELVPPFLQPNLSDAEIVTGVSFASAGSGYDDRTMLTTKAIPVSYQPTMFKNYISRLKGIVGEKKAMEIINGAIVIVSAGTNDFTLNYYDLPTRRLDYPKISDYQNFLLKRLENFVKEIYNLGCRKMSVGGLSPVGCLPVQMTTKLRSGKFRKCVERENRDALLYNEKLQKLLPAIEASLPGSKIVYSNIYDPTMDMIKNPTKYGFKETKKGCCGTGYIETGDLCDSRSKLCSNRSEYMFFDSIHPSFATYNHLFAATYPTISKLLD</sequence>
<keyword evidence="2" id="KW-0732">Signal</keyword>
<gene>
    <name evidence="3" type="ORF">EUTSA_v10009433mg</name>
</gene>
<dbReference type="OMA" id="RCINSEN"/>
<dbReference type="InterPro" id="IPR035669">
    <property type="entry name" value="SGNH_plant_lipase-like"/>
</dbReference>
<evidence type="ECO:0000313" key="4">
    <source>
        <dbReference type="Proteomes" id="UP000030689"/>
    </source>
</evidence>
<dbReference type="InterPro" id="IPR001087">
    <property type="entry name" value="GDSL"/>
</dbReference>
<feature type="signal peptide" evidence="2">
    <location>
        <begin position="1"/>
        <end position="22"/>
    </location>
</feature>
<accession>V4MVK3</accession>
<proteinExistence type="inferred from homology"/>
<dbReference type="Proteomes" id="UP000030689">
    <property type="component" value="Unassembled WGS sequence"/>
</dbReference>
<comment type="similarity">
    <text evidence="1">Belongs to the 'GDSL' lipolytic enzyme family.</text>
</comment>
<evidence type="ECO:0000256" key="1">
    <source>
        <dbReference type="ARBA" id="ARBA00008668"/>
    </source>
</evidence>
<dbReference type="PANTHER" id="PTHR45642:SF148">
    <property type="entry name" value="GENOME ASSEMBLY, CHROMOSOME: A04"/>
    <property type="match status" value="1"/>
</dbReference>
<dbReference type="CDD" id="cd01837">
    <property type="entry name" value="SGNH_plant_lipase_like"/>
    <property type="match status" value="1"/>
</dbReference>
<dbReference type="PROSITE" id="PS51257">
    <property type="entry name" value="PROKAR_LIPOPROTEIN"/>
    <property type="match status" value="1"/>
</dbReference>
<evidence type="ECO:0000256" key="2">
    <source>
        <dbReference type="SAM" id="SignalP"/>
    </source>
</evidence>
<dbReference type="InterPro" id="IPR050592">
    <property type="entry name" value="GDSL_lipolytic_enzyme"/>
</dbReference>
<organism evidence="3 4">
    <name type="scientific">Eutrema salsugineum</name>
    <name type="common">Saltwater cress</name>
    <name type="synonym">Sisymbrium salsugineum</name>
    <dbReference type="NCBI Taxonomy" id="72664"/>
    <lineage>
        <taxon>Eukaryota</taxon>
        <taxon>Viridiplantae</taxon>
        <taxon>Streptophyta</taxon>
        <taxon>Embryophyta</taxon>
        <taxon>Tracheophyta</taxon>
        <taxon>Spermatophyta</taxon>
        <taxon>Magnoliopsida</taxon>
        <taxon>eudicotyledons</taxon>
        <taxon>Gunneridae</taxon>
        <taxon>Pentapetalae</taxon>
        <taxon>rosids</taxon>
        <taxon>malvids</taxon>
        <taxon>Brassicales</taxon>
        <taxon>Brassicaceae</taxon>
        <taxon>Eutremeae</taxon>
        <taxon>Eutrema</taxon>
    </lineage>
</organism>
<dbReference type="EMBL" id="KI517683">
    <property type="protein sequence ID" value="ESQ36211.1"/>
    <property type="molecule type" value="Genomic_DNA"/>
</dbReference>
<keyword evidence="4" id="KW-1185">Reference proteome</keyword>
<feature type="chain" id="PRO_5004722665" evidence="2">
    <location>
        <begin position="23"/>
        <end position="359"/>
    </location>
</feature>
<dbReference type="SUPFAM" id="SSF52266">
    <property type="entry name" value="SGNH hydrolase"/>
    <property type="match status" value="1"/>
</dbReference>
<protein>
    <submittedName>
        <fullName evidence="3">Uncharacterized protein</fullName>
    </submittedName>
</protein>
<dbReference type="PANTHER" id="PTHR45642">
    <property type="entry name" value="GDSL ESTERASE/LIPASE EXL3"/>
    <property type="match status" value="1"/>
</dbReference>
<dbReference type="Pfam" id="PF00657">
    <property type="entry name" value="Lipase_GDSL"/>
    <property type="match status" value="1"/>
</dbReference>